<gene>
    <name evidence="2" type="ORF">C2E20_6146</name>
</gene>
<protein>
    <submittedName>
        <fullName evidence="2">RNA polymerase subunit sigma-70</fullName>
    </submittedName>
</protein>
<evidence type="ECO:0000256" key="1">
    <source>
        <dbReference type="SAM" id="MobiDB-lite"/>
    </source>
</evidence>
<name>A0A2P6V8A1_9CHLO</name>
<dbReference type="InterPro" id="IPR036465">
    <property type="entry name" value="vWFA_dom_sf"/>
</dbReference>
<organism evidence="2 3">
    <name type="scientific">Micractinium conductrix</name>
    <dbReference type="NCBI Taxonomy" id="554055"/>
    <lineage>
        <taxon>Eukaryota</taxon>
        <taxon>Viridiplantae</taxon>
        <taxon>Chlorophyta</taxon>
        <taxon>core chlorophytes</taxon>
        <taxon>Trebouxiophyceae</taxon>
        <taxon>Chlorellales</taxon>
        <taxon>Chlorellaceae</taxon>
        <taxon>Chlorella clade</taxon>
        <taxon>Micractinium</taxon>
    </lineage>
</organism>
<evidence type="ECO:0000313" key="2">
    <source>
        <dbReference type="EMBL" id="PSC70311.1"/>
    </source>
</evidence>
<dbReference type="AlphaFoldDB" id="A0A2P6V8A1"/>
<feature type="region of interest" description="Disordered" evidence="1">
    <location>
        <begin position="217"/>
        <end position="295"/>
    </location>
</feature>
<reference evidence="2 3" key="1">
    <citation type="journal article" date="2018" name="Plant J.">
        <title>Genome sequences of Chlorella sorokiniana UTEX 1602 and Micractinium conductrix SAG 241.80: implications to maltose excretion by a green alga.</title>
        <authorList>
            <person name="Arriola M.B."/>
            <person name="Velmurugan N."/>
            <person name="Zhang Y."/>
            <person name="Plunkett M.H."/>
            <person name="Hondzo H."/>
            <person name="Barney B.M."/>
        </authorList>
    </citation>
    <scope>NUCLEOTIDE SEQUENCE [LARGE SCALE GENOMIC DNA]</scope>
    <source>
        <strain evidence="2 3">SAG 241.80</strain>
    </source>
</reference>
<dbReference type="Gene3D" id="3.40.50.410">
    <property type="entry name" value="von Willebrand factor, type A domain"/>
    <property type="match status" value="1"/>
</dbReference>
<evidence type="ECO:0000313" key="3">
    <source>
        <dbReference type="Proteomes" id="UP000239649"/>
    </source>
</evidence>
<keyword evidence="3" id="KW-1185">Reference proteome</keyword>
<dbReference type="OrthoDB" id="515557at2759"/>
<sequence length="295" mass="29796">MAARAKKPGARFYCLDASACALLSEDFSGTARWHFQRELVACHSPVCLSGVQPPVALLAGSDGRVGVLLHPTAETGALQQALNGARPAGEGNLASSLKLALLVSRRFGAGSTHVTAFVASSGATTNLLGSGRGAAAGLCSRRRESLSRLGHLSSDGMMRPWLPTYSSLGKQAAAAGRGAAAAGGAGGGGEYCYIEVQPIPKWRTVLKVAAGRMLAAHSARSSQPGNTHADGDGGGGSFSAASSEMLRSLEEMMLDDEQQSGGSSDGGGEGPAARAAPAAVCRAQHRSGFPGRGPA</sequence>
<accession>A0A2P6V8A1</accession>
<comment type="caution">
    <text evidence="2">The sequence shown here is derived from an EMBL/GenBank/DDBJ whole genome shotgun (WGS) entry which is preliminary data.</text>
</comment>
<dbReference type="Proteomes" id="UP000239649">
    <property type="component" value="Unassembled WGS sequence"/>
</dbReference>
<proteinExistence type="predicted"/>
<dbReference type="EMBL" id="LHPF02000020">
    <property type="protein sequence ID" value="PSC70311.1"/>
    <property type="molecule type" value="Genomic_DNA"/>
</dbReference>